<evidence type="ECO:0000313" key="5">
    <source>
        <dbReference type="EMBL" id="RWU83627.1"/>
    </source>
</evidence>
<dbReference type="EMBL" id="PIPF01000007">
    <property type="protein sequence ID" value="RWU83627.1"/>
    <property type="molecule type" value="Genomic_DNA"/>
</dbReference>
<protein>
    <submittedName>
        <fullName evidence="5">GntR family transcriptional regulator</fullName>
    </submittedName>
</protein>
<dbReference type="InterPro" id="IPR036388">
    <property type="entry name" value="WH-like_DNA-bd_sf"/>
</dbReference>
<dbReference type="InterPro" id="IPR011711">
    <property type="entry name" value="GntR_C"/>
</dbReference>
<dbReference type="GO" id="GO:0003677">
    <property type="term" value="F:DNA binding"/>
    <property type="evidence" value="ECO:0007669"/>
    <property type="project" value="UniProtKB-KW"/>
</dbReference>
<evidence type="ECO:0000256" key="1">
    <source>
        <dbReference type="ARBA" id="ARBA00023015"/>
    </source>
</evidence>
<evidence type="ECO:0000259" key="4">
    <source>
        <dbReference type="PROSITE" id="PS50949"/>
    </source>
</evidence>
<dbReference type="InterPro" id="IPR000524">
    <property type="entry name" value="Tscrpt_reg_HTH_GntR"/>
</dbReference>
<dbReference type="Gene3D" id="1.10.10.10">
    <property type="entry name" value="Winged helix-like DNA-binding domain superfamily/Winged helix DNA-binding domain"/>
    <property type="match status" value="1"/>
</dbReference>
<keyword evidence="2" id="KW-0238">DNA-binding</keyword>
<feature type="domain" description="HTH gntR-type" evidence="4">
    <location>
        <begin position="19"/>
        <end position="86"/>
    </location>
</feature>
<evidence type="ECO:0000256" key="3">
    <source>
        <dbReference type="ARBA" id="ARBA00023163"/>
    </source>
</evidence>
<dbReference type="RefSeq" id="WP_128277089.1">
    <property type="nucleotide sequence ID" value="NZ_PIPF01000007.1"/>
</dbReference>
<evidence type="ECO:0000313" key="6">
    <source>
        <dbReference type="Proteomes" id="UP000288711"/>
    </source>
</evidence>
<dbReference type="SUPFAM" id="SSF46785">
    <property type="entry name" value="Winged helix' DNA-binding domain"/>
    <property type="match status" value="1"/>
</dbReference>
<dbReference type="SMART" id="SM00345">
    <property type="entry name" value="HTH_GNTR"/>
    <property type="match status" value="1"/>
</dbReference>
<dbReference type="CDD" id="cd07377">
    <property type="entry name" value="WHTH_GntR"/>
    <property type="match status" value="1"/>
</dbReference>
<keyword evidence="1" id="KW-0805">Transcription regulation</keyword>
<dbReference type="SMART" id="SM00895">
    <property type="entry name" value="FCD"/>
    <property type="match status" value="1"/>
</dbReference>
<comment type="caution">
    <text evidence="5">The sequence shown here is derived from an EMBL/GenBank/DDBJ whole genome shotgun (WGS) entry which is preliminary data.</text>
</comment>
<keyword evidence="3" id="KW-0804">Transcription</keyword>
<dbReference type="PROSITE" id="PS50949">
    <property type="entry name" value="HTH_GNTR"/>
    <property type="match status" value="1"/>
</dbReference>
<dbReference type="InterPro" id="IPR036390">
    <property type="entry name" value="WH_DNA-bd_sf"/>
</dbReference>
<dbReference type="Gene3D" id="1.20.120.530">
    <property type="entry name" value="GntR ligand-binding domain-like"/>
    <property type="match status" value="1"/>
</dbReference>
<sequence length="228" mass="25090">MTQDWLAALEAERGSMGRASASEKVADALRTRIIEGDLPPGTRLSEERIGGALGVSRNTLREAFHLLGHERLVVHEFNRGVFVRTLGADDVRDLYAFRRILETAAVRRLAATGGDLSGVRAAVDEGRRAAAAEDWRGLGSANMHFHRELTLLAGSRRLDDAMRQVLAEMRLVFSTMDDPRTFHEPYLAHNTVIVDHLEAGRHDAAEQALGEYLDQAEAQLLSALRASA</sequence>
<dbReference type="AlphaFoldDB" id="A0A444B5E8"/>
<dbReference type="Pfam" id="PF00392">
    <property type="entry name" value="GntR"/>
    <property type="match status" value="1"/>
</dbReference>
<dbReference type="GO" id="GO:0003700">
    <property type="term" value="F:DNA-binding transcription factor activity"/>
    <property type="evidence" value="ECO:0007669"/>
    <property type="project" value="InterPro"/>
</dbReference>
<dbReference type="InterPro" id="IPR008920">
    <property type="entry name" value="TF_FadR/GntR_C"/>
</dbReference>
<reference evidence="5 6" key="1">
    <citation type="journal article" date="2009" name="Int. J. Syst. Evol. Microbiol.">
        <title>Janibacter hoylei sp. nov., Bacillus isronensis sp. nov. and Bacillus aryabhattai sp. nov., isolated from cryotubes used for collecting air from the upper atmosphere.</title>
        <authorList>
            <person name="Shivaji S."/>
            <person name="Chaturvedi P."/>
            <person name="Begum Z."/>
            <person name="Pindi P.K."/>
            <person name="Manorama R."/>
            <person name="Padmanaban D.A."/>
            <person name="Shouche Y.S."/>
            <person name="Pawar S."/>
            <person name="Vaishampayan P."/>
            <person name="Dutt C.B."/>
            <person name="Datta G.N."/>
            <person name="Manchanda R.K."/>
            <person name="Rao U.R."/>
            <person name="Bhargava P.M."/>
            <person name="Narlikar J.V."/>
        </authorList>
    </citation>
    <scope>NUCLEOTIDE SEQUENCE [LARGE SCALE GENOMIC DNA]</scope>
    <source>
        <strain evidence="5 6">PVAS-1</strain>
    </source>
</reference>
<dbReference type="Pfam" id="PF07729">
    <property type="entry name" value="FCD"/>
    <property type="match status" value="1"/>
</dbReference>
<dbReference type="SUPFAM" id="SSF48008">
    <property type="entry name" value="GntR ligand-binding domain-like"/>
    <property type="match status" value="1"/>
</dbReference>
<dbReference type="PANTHER" id="PTHR43537:SF45">
    <property type="entry name" value="GNTR FAMILY REGULATORY PROTEIN"/>
    <property type="match status" value="1"/>
</dbReference>
<keyword evidence="6" id="KW-1185">Reference proteome</keyword>
<accession>A0A444B5E8</accession>
<organism evidence="5 6">
    <name type="scientific">Janibacter hoylei PVAS-1</name>
    <dbReference type="NCBI Taxonomy" id="1210046"/>
    <lineage>
        <taxon>Bacteria</taxon>
        <taxon>Bacillati</taxon>
        <taxon>Actinomycetota</taxon>
        <taxon>Actinomycetes</taxon>
        <taxon>Micrococcales</taxon>
        <taxon>Intrasporangiaceae</taxon>
        <taxon>Janibacter</taxon>
    </lineage>
</organism>
<proteinExistence type="predicted"/>
<dbReference type="Proteomes" id="UP000288711">
    <property type="component" value="Unassembled WGS sequence"/>
</dbReference>
<name>A0A444B5E8_9MICO</name>
<evidence type="ECO:0000256" key="2">
    <source>
        <dbReference type="ARBA" id="ARBA00023125"/>
    </source>
</evidence>
<dbReference type="PANTHER" id="PTHR43537">
    <property type="entry name" value="TRANSCRIPTIONAL REGULATOR, GNTR FAMILY"/>
    <property type="match status" value="1"/>
</dbReference>
<gene>
    <name evidence="5" type="ORF">CWN80_07625</name>
</gene>